<accession>A0A3B0V948</accession>
<organism evidence="2">
    <name type="scientific">hydrothermal vent metagenome</name>
    <dbReference type="NCBI Taxonomy" id="652676"/>
    <lineage>
        <taxon>unclassified sequences</taxon>
        <taxon>metagenomes</taxon>
        <taxon>ecological metagenomes</taxon>
    </lineage>
</organism>
<dbReference type="InterPro" id="IPR029056">
    <property type="entry name" value="Ribokinase-like"/>
</dbReference>
<dbReference type="GO" id="GO:0008972">
    <property type="term" value="F:phosphomethylpyrimidine kinase activity"/>
    <property type="evidence" value="ECO:0007669"/>
    <property type="project" value="UniProtKB-EC"/>
</dbReference>
<keyword evidence="2" id="KW-0418">Kinase</keyword>
<dbReference type="AlphaFoldDB" id="A0A3B0V948"/>
<gene>
    <name evidence="2" type="ORF">MNBD_DELTA04-1693</name>
</gene>
<reference evidence="2" key="1">
    <citation type="submission" date="2018-06" db="EMBL/GenBank/DDBJ databases">
        <authorList>
            <person name="Zhirakovskaya E."/>
        </authorList>
    </citation>
    <scope>NUCLEOTIDE SEQUENCE</scope>
</reference>
<feature type="non-terminal residue" evidence="2">
    <location>
        <position position="1"/>
    </location>
</feature>
<dbReference type="InterPro" id="IPR013749">
    <property type="entry name" value="PM/HMP-P_kinase-1"/>
</dbReference>
<evidence type="ECO:0000313" key="2">
    <source>
        <dbReference type="EMBL" id="VAW36843.1"/>
    </source>
</evidence>
<dbReference type="SUPFAM" id="SSF53613">
    <property type="entry name" value="Ribokinase-like"/>
    <property type="match status" value="1"/>
</dbReference>
<dbReference type="EC" id="2.7.4.7" evidence="2"/>
<dbReference type="Gene3D" id="3.40.1190.20">
    <property type="match status" value="1"/>
</dbReference>
<name>A0A3B0V948_9ZZZZ</name>
<feature type="domain" description="Pyridoxamine kinase/Phosphomethylpyrimidine kinase" evidence="1">
    <location>
        <begin position="14"/>
        <end position="73"/>
    </location>
</feature>
<evidence type="ECO:0000259" key="1">
    <source>
        <dbReference type="Pfam" id="PF08543"/>
    </source>
</evidence>
<dbReference type="EMBL" id="UOEY01000030">
    <property type="protein sequence ID" value="VAW36843.1"/>
    <property type="molecule type" value="Genomic_DNA"/>
</dbReference>
<protein>
    <submittedName>
        <fullName evidence="2">Hydroxymethylpyrimidine phosphate kinase ThiD</fullName>
        <ecNumber evidence="2">2.7.4.7</ecNumber>
    </submittedName>
</protein>
<keyword evidence="2" id="KW-0808">Transferase</keyword>
<sequence>GSEITDYLALRTAKDIKIIPATHARLDSSNTHGTGCTLASAYTAFHCLTSDDESAFQDGVAFLQTVLLRSAAVRTIKYAGGRGPLLHYSYRPASQPGAGKRG</sequence>
<dbReference type="Pfam" id="PF08543">
    <property type="entry name" value="Phos_pyr_kin"/>
    <property type="match status" value="1"/>
</dbReference>
<proteinExistence type="predicted"/>